<evidence type="ECO:0000256" key="1">
    <source>
        <dbReference type="ARBA" id="ARBA00022475"/>
    </source>
</evidence>
<keyword evidence="8 11" id="KW-1133">Transmembrane helix</keyword>
<feature type="domain" description="Glycosyl transferase family 51" evidence="12">
    <location>
        <begin position="93"/>
        <end position="256"/>
    </location>
</feature>
<dbReference type="EMBL" id="JAALLS010000003">
    <property type="protein sequence ID" value="NGP87479.1"/>
    <property type="molecule type" value="Genomic_DNA"/>
</dbReference>
<keyword evidence="9 11" id="KW-0472">Membrane</keyword>
<comment type="similarity">
    <text evidence="11">Belongs to the glycosyltransferase 51 family.</text>
</comment>
<evidence type="ECO:0000256" key="10">
    <source>
        <dbReference type="ARBA" id="ARBA00023316"/>
    </source>
</evidence>
<gene>
    <name evidence="11 13" type="primary">mtgA</name>
    <name evidence="13" type="ORF">G3569_03850</name>
</gene>
<organism evidence="13 14">
    <name type="scientific">Fodinibius halophilus</name>
    <dbReference type="NCBI Taxonomy" id="1736908"/>
    <lineage>
        <taxon>Bacteria</taxon>
        <taxon>Pseudomonadati</taxon>
        <taxon>Balneolota</taxon>
        <taxon>Balneolia</taxon>
        <taxon>Balneolales</taxon>
        <taxon>Balneolaceae</taxon>
        <taxon>Fodinibius</taxon>
    </lineage>
</organism>
<keyword evidence="4 11" id="KW-0808">Transferase</keyword>
<dbReference type="Gene3D" id="1.10.3810.10">
    <property type="entry name" value="Biosynthetic peptidoglycan transglycosylase-like"/>
    <property type="match status" value="1"/>
</dbReference>
<dbReference type="GO" id="GO:0071555">
    <property type="term" value="P:cell wall organization"/>
    <property type="evidence" value="ECO:0007669"/>
    <property type="project" value="UniProtKB-KW"/>
</dbReference>
<keyword evidence="7 11" id="KW-0573">Peptidoglycan synthesis</keyword>
<evidence type="ECO:0000313" key="14">
    <source>
        <dbReference type="Proteomes" id="UP000479132"/>
    </source>
</evidence>
<sequence>MPTYIKQSSSLYSTMDDYYSFQQLSREVEETELFKYRSYTAQFGHYLSRLIAGIFLLSIFIVLLLRWIPPPTTSFILQRQYEARQNSQSLDIQYHWISDDEISPHLKMAAISSEDQRFANHWGLDVNSIQKAINEHKQGADLRGASTITQQVAKNLFLWPSRSYLRKGVEAYLALTIELLWSKERILEVYLNIVEFGDGVYGAEAAAQRYFNKSAKQLSKWESAFMVTALPAPKRYNLDNPSEYMLGRSAWVMRYMNYLGNDTYLEKLE</sequence>
<dbReference type="UniPathway" id="UPA00219"/>
<dbReference type="InterPro" id="IPR023346">
    <property type="entry name" value="Lysozyme-like_dom_sf"/>
</dbReference>
<evidence type="ECO:0000256" key="4">
    <source>
        <dbReference type="ARBA" id="ARBA00022679"/>
    </source>
</evidence>
<evidence type="ECO:0000256" key="3">
    <source>
        <dbReference type="ARBA" id="ARBA00022676"/>
    </source>
</evidence>
<comment type="catalytic activity">
    <reaction evidence="11">
        <text>[GlcNAc-(1-&gt;4)-Mur2Ac(oyl-L-Ala-gamma-D-Glu-L-Lys-D-Ala-D-Ala)](n)-di-trans,octa-cis-undecaprenyl diphosphate + beta-D-GlcNAc-(1-&gt;4)-Mur2Ac(oyl-L-Ala-gamma-D-Glu-L-Lys-D-Ala-D-Ala)-di-trans,octa-cis-undecaprenyl diphosphate = [GlcNAc-(1-&gt;4)-Mur2Ac(oyl-L-Ala-gamma-D-Glu-L-Lys-D-Ala-D-Ala)](n+1)-di-trans,octa-cis-undecaprenyl diphosphate + di-trans,octa-cis-undecaprenyl diphosphate + H(+)</text>
        <dbReference type="Rhea" id="RHEA:23708"/>
        <dbReference type="Rhea" id="RHEA-COMP:9602"/>
        <dbReference type="Rhea" id="RHEA-COMP:9603"/>
        <dbReference type="ChEBI" id="CHEBI:15378"/>
        <dbReference type="ChEBI" id="CHEBI:58405"/>
        <dbReference type="ChEBI" id="CHEBI:60033"/>
        <dbReference type="ChEBI" id="CHEBI:78435"/>
        <dbReference type="EC" id="2.4.99.28"/>
    </reaction>
</comment>
<evidence type="ECO:0000256" key="9">
    <source>
        <dbReference type="ARBA" id="ARBA00023136"/>
    </source>
</evidence>
<comment type="function">
    <text evidence="11">Peptidoglycan polymerase that catalyzes glycan chain elongation from lipid-linked precursors.</text>
</comment>
<protein>
    <recommendedName>
        <fullName evidence="11">Biosynthetic peptidoglycan transglycosylase</fullName>
        <ecNumber evidence="11">2.4.99.28</ecNumber>
    </recommendedName>
    <alternativeName>
        <fullName evidence="11">Glycan polymerase</fullName>
    </alternativeName>
    <alternativeName>
        <fullName evidence="11">Peptidoglycan glycosyltransferase MtgA</fullName>
        <shortName evidence="11">PGT</shortName>
    </alternativeName>
</protein>
<reference evidence="13 14" key="1">
    <citation type="submission" date="2020-02" db="EMBL/GenBank/DDBJ databases">
        <title>Aliifodinibius halophilus 2W32, complete genome.</title>
        <authorList>
            <person name="Li Y."/>
            <person name="Wu S."/>
        </authorList>
    </citation>
    <scope>NUCLEOTIDE SEQUENCE [LARGE SCALE GENOMIC DNA]</scope>
    <source>
        <strain evidence="13 14">2W32</strain>
    </source>
</reference>
<name>A0A6M1T0L7_9BACT</name>
<evidence type="ECO:0000256" key="5">
    <source>
        <dbReference type="ARBA" id="ARBA00022692"/>
    </source>
</evidence>
<feature type="transmembrane region" description="Helical" evidence="11">
    <location>
        <begin position="46"/>
        <end position="68"/>
    </location>
</feature>
<keyword evidence="6 11" id="KW-0133">Cell shape</keyword>
<evidence type="ECO:0000259" key="12">
    <source>
        <dbReference type="Pfam" id="PF00912"/>
    </source>
</evidence>
<keyword evidence="14" id="KW-1185">Reference proteome</keyword>
<dbReference type="GO" id="GO:0008360">
    <property type="term" value="P:regulation of cell shape"/>
    <property type="evidence" value="ECO:0007669"/>
    <property type="project" value="UniProtKB-KW"/>
</dbReference>
<dbReference type="SUPFAM" id="SSF53955">
    <property type="entry name" value="Lysozyme-like"/>
    <property type="match status" value="1"/>
</dbReference>
<keyword evidence="10 11" id="KW-0961">Cell wall biogenesis/degradation</keyword>
<dbReference type="InterPro" id="IPR001264">
    <property type="entry name" value="Glyco_trans_51"/>
</dbReference>
<dbReference type="InterPro" id="IPR036950">
    <property type="entry name" value="PBP_transglycosylase"/>
</dbReference>
<comment type="caution">
    <text evidence="13">The sequence shown here is derived from an EMBL/GenBank/DDBJ whole genome shotgun (WGS) entry which is preliminary data.</text>
</comment>
<evidence type="ECO:0000256" key="6">
    <source>
        <dbReference type="ARBA" id="ARBA00022960"/>
    </source>
</evidence>
<dbReference type="Proteomes" id="UP000479132">
    <property type="component" value="Unassembled WGS sequence"/>
</dbReference>
<dbReference type="PANTHER" id="PTHR30400">
    <property type="entry name" value="MONOFUNCTIONAL BIOSYNTHETIC PEPTIDOGLYCAN TRANSGLYCOSYLASE"/>
    <property type="match status" value="1"/>
</dbReference>
<dbReference type="GO" id="GO:0008955">
    <property type="term" value="F:peptidoglycan glycosyltransferase activity"/>
    <property type="evidence" value="ECO:0007669"/>
    <property type="project" value="UniProtKB-UniRule"/>
</dbReference>
<evidence type="ECO:0000256" key="11">
    <source>
        <dbReference type="HAMAP-Rule" id="MF_00766"/>
    </source>
</evidence>
<comment type="subcellular location">
    <subcellularLocation>
        <location evidence="11">Cell membrane</location>
        <topology evidence="11">Single-pass membrane protein</topology>
    </subcellularLocation>
</comment>
<proteinExistence type="inferred from homology"/>
<dbReference type="GO" id="GO:0016763">
    <property type="term" value="F:pentosyltransferase activity"/>
    <property type="evidence" value="ECO:0007669"/>
    <property type="project" value="InterPro"/>
</dbReference>
<dbReference type="NCBIfam" id="TIGR02070">
    <property type="entry name" value="mono_pep_trsgly"/>
    <property type="match status" value="1"/>
</dbReference>
<evidence type="ECO:0000256" key="2">
    <source>
        <dbReference type="ARBA" id="ARBA00022519"/>
    </source>
</evidence>
<keyword evidence="5 11" id="KW-0812">Transmembrane</keyword>
<keyword evidence="1 11" id="KW-1003">Cell membrane</keyword>
<dbReference type="GO" id="GO:0005886">
    <property type="term" value="C:plasma membrane"/>
    <property type="evidence" value="ECO:0007669"/>
    <property type="project" value="UniProtKB-SubCell"/>
</dbReference>
<dbReference type="GO" id="GO:0009252">
    <property type="term" value="P:peptidoglycan biosynthetic process"/>
    <property type="evidence" value="ECO:0007669"/>
    <property type="project" value="UniProtKB-UniRule"/>
</dbReference>
<evidence type="ECO:0000313" key="13">
    <source>
        <dbReference type="EMBL" id="NGP87479.1"/>
    </source>
</evidence>
<comment type="pathway">
    <text evidence="11">Cell wall biogenesis; peptidoglycan biosynthesis.</text>
</comment>
<accession>A0A6M1T0L7</accession>
<dbReference type="EC" id="2.4.99.28" evidence="11"/>
<dbReference type="PANTHER" id="PTHR30400:SF0">
    <property type="entry name" value="BIOSYNTHETIC PEPTIDOGLYCAN TRANSGLYCOSYLASE"/>
    <property type="match status" value="1"/>
</dbReference>
<dbReference type="AlphaFoldDB" id="A0A6M1T0L7"/>
<dbReference type="GO" id="GO:0009274">
    <property type="term" value="C:peptidoglycan-based cell wall"/>
    <property type="evidence" value="ECO:0007669"/>
    <property type="project" value="InterPro"/>
</dbReference>
<keyword evidence="3 11" id="KW-0328">Glycosyltransferase</keyword>
<dbReference type="Pfam" id="PF00912">
    <property type="entry name" value="Transgly"/>
    <property type="match status" value="1"/>
</dbReference>
<dbReference type="HAMAP" id="MF_00766">
    <property type="entry name" value="PGT_MtgA"/>
    <property type="match status" value="1"/>
</dbReference>
<dbReference type="InterPro" id="IPR011812">
    <property type="entry name" value="Pep_trsgly"/>
</dbReference>
<evidence type="ECO:0000256" key="7">
    <source>
        <dbReference type="ARBA" id="ARBA00022984"/>
    </source>
</evidence>
<keyword evidence="2" id="KW-0997">Cell inner membrane</keyword>
<evidence type="ECO:0000256" key="8">
    <source>
        <dbReference type="ARBA" id="ARBA00022989"/>
    </source>
</evidence>